<proteinExistence type="predicted"/>
<feature type="domain" description="PKD" evidence="2">
    <location>
        <begin position="596"/>
        <end position="634"/>
    </location>
</feature>
<evidence type="ECO:0000256" key="1">
    <source>
        <dbReference type="SAM" id="SignalP"/>
    </source>
</evidence>
<evidence type="ECO:0000313" key="3">
    <source>
        <dbReference type="EMBL" id="MBO8439466.1"/>
    </source>
</evidence>
<evidence type="ECO:0000259" key="2">
    <source>
        <dbReference type="PROSITE" id="PS50093"/>
    </source>
</evidence>
<reference evidence="3" key="1">
    <citation type="submission" date="2020-10" db="EMBL/GenBank/DDBJ databases">
        <authorList>
            <person name="Gilroy R."/>
        </authorList>
    </citation>
    <scope>NUCLEOTIDE SEQUENCE</scope>
    <source>
        <strain evidence="3">3924</strain>
    </source>
</reference>
<dbReference type="Proteomes" id="UP000712007">
    <property type="component" value="Unassembled WGS sequence"/>
</dbReference>
<accession>A0A940DJC4</accession>
<dbReference type="InterPro" id="IPR013783">
    <property type="entry name" value="Ig-like_fold"/>
</dbReference>
<feature type="chain" id="PRO_5037990177" evidence="1">
    <location>
        <begin position="19"/>
        <end position="1018"/>
    </location>
</feature>
<name>A0A940DJC4_9BACT</name>
<dbReference type="InterPro" id="IPR000601">
    <property type="entry name" value="PKD_dom"/>
</dbReference>
<dbReference type="SUPFAM" id="SSF49299">
    <property type="entry name" value="PKD domain"/>
    <property type="match status" value="1"/>
</dbReference>
<feature type="signal peptide" evidence="1">
    <location>
        <begin position="1"/>
        <end position="18"/>
    </location>
</feature>
<dbReference type="Gene3D" id="2.60.40.10">
    <property type="entry name" value="Immunoglobulins"/>
    <property type="match status" value="1"/>
</dbReference>
<comment type="caution">
    <text evidence="3">The sequence shown here is derived from an EMBL/GenBank/DDBJ whole genome shotgun (WGS) entry which is preliminary data.</text>
</comment>
<sequence>MMFCLAAALLLCAAAAYSQNDSYYCDFEDQNEHHAWVLNVGKDGENCANKWYIGQPGSNGGVNGLYISGDGGVTTNYSGTPTFVAAYRILTLPAGTYELSFDWQALGAGNDALYVTWIAANEETNSVASGYKPKWLTDNPLTIGDSLMLHYEPWHTAYGTIVSDGTPHKLIFSWLNEQRTHSPAASIDNINIIPVGMCEQPTHLTLEITDSASVCIKWKSDAEVYDVRLLTSDGEWRIYEGITNNVLTVNDIPEGGVSVYVRAECSDGYNSAWVSGSIFMFHKGTRCIDYLDLKSARCYAGTYSNPYSSRYMADDGYRSINSRHTVHWDITEADPRTGMALRTVPDGELASVRLGNWDVNKGAEAIEYDYHVDAEESAVLLMQYAVVLQNPKHDSADQPRFTLKVLHEDGSMIDEYGCGEADFFAGVNTEGWDSIGTGSNVVLWKDWTTVGINLKDYAGQDLVIRLTTYDCNEGAHFGYAYFVLGCSDGRILGLSCGESESNSFKAPDGFLYRWYKESAPEITIDSSQVFSTHRTDTAMYCCDVIQPTNGNCYYTVYANATPRYPVAEMRYEVADNSCQNIVAFADSSYIMHVNPFTGDTTYSDEKCDSIVWDFGDGSPLSREHNPIHVFPDEGGSFSVTMKAYLSDCENVGTMTLTLPKGGTVRDTVYRTACNGESVYFAGAERTETGCYSDTTFNFKGEGCDSISVLCLKAVSVSDTTVTDTVCSDELPYGFLGEKYYTTGVYRHRLTSVDMCDSVVILDLTVNDALELTSADGATVCADDVEVAIPVSMERGDVDTVRMEIYVDDSVVTLSGVMAEDVAVVELLEGIAPGDYVGKVVFGNGLCGDVVNDFTLSVYYPDSIVAQRWNDVLGVRSAAWNGGYEFDRYQWYKDGMPIEGETGANLYAADGLDAGAQYSVLLRRAADGVEIMTCPVQPEMFSDIEVTPTVTFSGGSIEVKSGADGTLRVWSVAGVLQSVHYIKDGVNTIDVPAAEGTYILEVQLKDDSWKVEKILVYRR</sequence>
<dbReference type="PROSITE" id="PS50093">
    <property type="entry name" value="PKD"/>
    <property type="match status" value="1"/>
</dbReference>
<dbReference type="AlphaFoldDB" id="A0A940DJC4"/>
<keyword evidence="1" id="KW-0732">Signal</keyword>
<dbReference type="EMBL" id="JADIMV010000044">
    <property type="protein sequence ID" value="MBO8439466.1"/>
    <property type="molecule type" value="Genomic_DNA"/>
</dbReference>
<organism evidence="3 4">
    <name type="scientific">Candidatus Aphodosoma intestinipullorum</name>
    <dbReference type="NCBI Taxonomy" id="2840674"/>
    <lineage>
        <taxon>Bacteria</taxon>
        <taxon>Pseudomonadati</taxon>
        <taxon>Bacteroidota</taxon>
        <taxon>Bacteroidia</taxon>
        <taxon>Bacteroidales</taxon>
        <taxon>Candidatus Aphodosoma</taxon>
    </lineage>
</organism>
<protein>
    <submittedName>
        <fullName evidence="3">PKD domain-containing protein</fullName>
    </submittedName>
</protein>
<dbReference type="InterPro" id="IPR035986">
    <property type="entry name" value="PKD_dom_sf"/>
</dbReference>
<evidence type="ECO:0000313" key="4">
    <source>
        <dbReference type="Proteomes" id="UP000712007"/>
    </source>
</evidence>
<reference evidence="3" key="2">
    <citation type="journal article" date="2021" name="PeerJ">
        <title>Extensive microbial diversity within the chicken gut microbiome revealed by metagenomics and culture.</title>
        <authorList>
            <person name="Gilroy R."/>
            <person name="Ravi A."/>
            <person name="Getino M."/>
            <person name="Pursley I."/>
            <person name="Horton D.L."/>
            <person name="Alikhan N.F."/>
            <person name="Baker D."/>
            <person name="Gharbi K."/>
            <person name="Hall N."/>
            <person name="Watson M."/>
            <person name="Adriaenssens E.M."/>
            <person name="Foster-Nyarko E."/>
            <person name="Jarju S."/>
            <person name="Secka A."/>
            <person name="Antonio M."/>
            <person name="Oren A."/>
            <person name="Chaudhuri R.R."/>
            <person name="La Ragione R."/>
            <person name="Hildebrand F."/>
            <person name="Pallen M.J."/>
        </authorList>
    </citation>
    <scope>NUCLEOTIDE SEQUENCE</scope>
    <source>
        <strain evidence="3">3924</strain>
    </source>
</reference>
<gene>
    <name evidence="3" type="ORF">IAC51_02330</name>
</gene>